<organism evidence="5 6">
    <name type="scientific">Fistulifera solaris</name>
    <name type="common">Oleaginous diatom</name>
    <dbReference type="NCBI Taxonomy" id="1519565"/>
    <lineage>
        <taxon>Eukaryota</taxon>
        <taxon>Sar</taxon>
        <taxon>Stramenopiles</taxon>
        <taxon>Ochrophyta</taxon>
        <taxon>Bacillariophyta</taxon>
        <taxon>Bacillariophyceae</taxon>
        <taxon>Bacillariophycidae</taxon>
        <taxon>Naviculales</taxon>
        <taxon>Naviculaceae</taxon>
        <taxon>Fistulifera</taxon>
    </lineage>
</organism>
<dbReference type="SUPFAM" id="SSF51395">
    <property type="entry name" value="FMN-linked oxidoreductases"/>
    <property type="match status" value="1"/>
</dbReference>
<evidence type="ECO:0000259" key="4">
    <source>
        <dbReference type="Pfam" id="PF01207"/>
    </source>
</evidence>
<keyword evidence="6" id="KW-1185">Reference proteome</keyword>
<sequence length="467" mass="52907">MTEEAGGRSRDVKELHVAPMLDVTYRDFRYLARLLTKRAVLWTEMVVDDTLVFGDTDMVKNHYLEFDEAEHPLICQIGSSGYNLEWTEDASKKVRDAGYDEINLNAECPSNKVAVRRQFGAALMKKPDISASILNTMRCVEHDIPVSIKVRIAIDEIDAEDFLYDYIKHLIEECGCHRFYLHSRKVYTDGRYRPLQNRNVPPLNFPSVYNVCRQFPDCDFWINGGIRIIEHAKAICFGEPMHGESCEGESVVQPGHGSFPCKLCNESNGSCIAPPSPVPPNLRGCLIGRAAMENPAVLADVDRYFYGDECNPAQNRRQVLLRYADYLSRRYPKRCCDSDPRVSTVNVPIISDLIHDRLCQICGTESDNVDDDGADLLELRIAKPVIDLAMKPVLGMFYGVKGGQKRWRQICHEVSCDDHIRNCGPAYVLRKAVDQMNPFLLDKEFELCSDEPKGDVNSNLIVNDDDV</sequence>
<dbReference type="CDD" id="cd02801">
    <property type="entry name" value="DUS_like_FMN"/>
    <property type="match status" value="1"/>
</dbReference>
<dbReference type="Pfam" id="PF01207">
    <property type="entry name" value="Dus"/>
    <property type="match status" value="1"/>
</dbReference>
<evidence type="ECO:0000256" key="2">
    <source>
        <dbReference type="ARBA" id="ARBA00022857"/>
    </source>
</evidence>
<dbReference type="InterPro" id="IPR004653">
    <property type="entry name" value="DusA"/>
</dbReference>
<feature type="domain" description="DUS-like FMN-binding" evidence="4">
    <location>
        <begin position="17"/>
        <end position="235"/>
    </location>
</feature>
<dbReference type="InParanoid" id="A0A1Z5JWD5"/>
<keyword evidence="3" id="KW-0694">RNA-binding</keyword>
<dbReference type="Gene3D" id="3.20.20.70">
    <property type="entry name" value="Aldolase class I"/>
    <property type="match status" value="1"/>
</dbReference>
<name>A0A1Z5JWD5_FISSO</name>
<dbReference type="GO" id="GO:0000049">
    <property type="term" value="F:tRNA binding"/>
    <property type="evidence" value="ECO:0007669"/>
    <property type="project" value="UniProtKB-KW"/>
</dbReference>
<evidence type="ECO:0000313" key="5">
    <source>
        <dbReference type="EMBL" id="GAX18196.1"/>
    </source>
</evidence>
<accession>A0A1Z5JWD5</accession>
<evidence type="ECO:0000256" key="3">
    <source>
        <dbReference type="ARBA" id="ARBA00022884"/>
    </source>
</evidence>
<evidence type="ECO:0000313" key="6">
    <source>
        <dbReference type="Proteomes" id="UP000198406"/>
    </source>
</evidence>
<keyword evidence="2" id="KW-0521">NADP</keyword>
<dbReference type="GO" id="GO:0017150">
    <property type="term" value="F:tRNA dihydrouridine synthase activity"/>
    <property type="evidence" value="ECO:0007669"/>
    <property type="project" value="InterPro"/>
</dbReference>
<dbReference type="AlphaFoldDB" id="A0A1Z5JWD5"/>
<dbReference type="PANTHER" id="PTHR42907">
    <property type="entry name" value="FMN-LINKED OXIDOREDUCTASES SUPERFAMILY PROTEIN"/>
    <property type="match status" value="1"/>
</dbReference>
<dbReference type="InterPro" id="IPR013785">
    <property type="entry name" value="Aldolase_TIM"/>
</dbReference>
<reference evidence="5 6" key="1">
    <citation type="journal article" date="2015" name="Plant Cell">
        <title>Oil accumulation by the oleaginous diatom Fistulifera solaris as revealed by the genome and transcriptome.</title>
        <authorList>
            <person name="Tanaka T."/>
            <person name="Maeda Y."/>
            <person name="Veluchamy A."/>
            <person name="Tanaka M."/>
            <person name="Abida H."/>
            <person name="Marechal E."/>
            <person name="Bowler C."/>
            <person name="Muto M."/>
            <person name="Sunaga Y."/>
            <person name="Tanaka M."/>
            <person name="Yoshino T."/>
            <person name="Taniguchi T."/>
            <person name="Fukuda Y."/>
            <person name="Nemoto M."/>
            <person name="Matsumoto M."/>
            <person name="Wong P.S."/>
            <person name="Aburatani S."/>
            <person name="Fujibuchi W."/>
        </authorList>
    </citation>
    <scope>NUCLEOTIDE SEQUENCE [LARGE SCALE GENOMIC DNA]</scope>
    <source>
        <strain evidence="5 6">JPCC DA0580</strain>
    </source>
</reference>
<dbReference type="Proteomes" id="UP000198406">
    <property type="component" value="Unassembled WGS sequence"/>
</dbReference>
<evidence type="ECO:0000256" key="1">
    <source>
        <dbReference type="ARBA" id="ARBA00022555"/>
    </source>
</evidence>
<dbReference type="EMBL" id="BDSP01000124">
    <property type="protein sequence ID" value="GAX18196.1"/>
    <property type="molecule type" value="Genomic_DNA"/>
</dbReference>
<proteinExistence type="predicted"/>
<dbReference type="PANTHER" id="PTHR42907:SF1">
    <property type="entry name" value="FMN-LINKED OXIDOREDUCTASES SUPERFAMILY PROTEIN"/>
    <property type="match status" value="1"/>
</dbReference>
<dbReference type="InterPro" id="IPR035587">
    <property type="entry name" value="DUS-like_FMN-bd"/>
</dbReference>
<comment type="caution">
    <text evidence="5">The sequence shown here is derived from an EMBL/GenBank/DDBJ whole genome shotgun (WGS) entry which is preliminary data.</text>
</comment>
<keyword evidence="1" id="KW-0820">tRNA-binding</keyword>
<protein>
    <recommendedName>
        <fullName evidence="4">DUS-like FMN-binding domain-containing protein</fullName>
    </recommendedName>
</protein>
<dbReference type="OrthoDB" id="10262250at2759"/>
<gene>
    <name evidence="5" type="ORF">FisN_25Hh180</name>
</gene>